<reference evidence="1" key="1">
    <citation type="submission" date="2022-11" db="EMBL/GenBank/DDBJ databases">
        <title>Centuries of genome instability and evolution in soft-shell clam transmissible cancer (bioRxiv).</title>
        <authorList>
            <person name="Hart S.F.M."/>
            <person name="Yonemitsu M.A."/>
            <person name="Giersch R.M."/>
            <person name="Beal B.F."/>
            <person name="Arriagada G."/>
            <person name="Davis B.W."/>
            <person name="Ostrander E.A."/>
            <person name="Goff S.P."/>
            <person name="Metzger M.J."/>
        </authorList>
    </citation>
    <scope>NUCLEOTIDE SEQUENCE</scope>
    <source>
        <strain evidence="1">MELC-2E11</strain>
        <tissue evidence="1">Siphon/mantle</tissue>
    </source>
</reference>
<keyword evidence="2" id="KW-1185">Reference proteome</keyword>
<dbReference type="Proteomes" id="UP001164746">
    <property type="component" value="Chromosome 2"/>
</dbReference>
<organism evidence="1 2">
    <name type="scientific">Mya arenaria</name>
    <name type="common">Soft-shell clam</name>
    <dbReference type="NCBI Taxonomy" id="6604"/>
    <lineage>
        <taxon>Eukaryota</taxon>
        <taxon>Metazoa</taxon>
        <taxon>Spiralia</taxon>
        <taxon>Lophotrochozoa</taxon>
        <taxon>Mollusca</taxon>
        <taxon>Bivalvia</taxon>
        <taxon>Autobranchia</taxon>
        <taxon>Heteroconchia</taxon>
        <taxon>Euheterodonta</taxon>
        <taxon>Imparidentia</taxon>
        <taxon>Neoheterodontei</taxon>
        <taxon>Myida</taxon>
        <taxon>Myoidea</taxon>
        <taxon>Myidae</taxon>
        <taxon>Mya</taxon>
    </lineage>
</organism>
<name>A0ABY7DL58_MYAAR</name>
<evidence type="ECO:0000313" key="2">
    <source>
        <dbReference type="Proteomes" id="UP001164746"/>
    </source>
</evidence>
<dbReference type="EMBL" id="CP111013">
    <property type="protein sequence ID" value="WAQ97425.1"/>
    <property type="molecule type" value="Genomic_DNA"/>
</dbReference>
<proteinExistence type="predicted"/>
<sequence>MEQTIISISSDITTLVQPSVITPKHLGLTVYLHYTFGGKKLIEDLNVHGYTLPYTEVRHFLTSAALHTISSQQKTPSVPCSMLMEDGHSRPRNDLIIAAADNWDHNENTLSGKHSTHAMTSILVHTTPSITLSADRIKR</sequence>
<evidence type="ECO:0000313" key="1">
    <source>
        <dbReference type="EMBL" id="WAQ97425.1"/>
    </source>
</evidence>
<accession>A0ABY7DL58</accession>
<feature type="non-terminal residue" evidence="1">
    <location>
        <position position="1"/>
    </location>
</feature>
<protein>
    <submittedName>
        <fullName evidence="1">Uncharacterized protein</fullName>
    </submittedName>
</protein>
<gene>
    <name evidence="1" type="ORF">MAR_030115</name>
</gene>